<evidence type="ECO:0000313" key="2">
    <source>
        <dbReference type="Proteomes" id="UP000823674"/>
    </source>
</evidence>
<organism evidence="1 2">
    <name type="scientific">Brassica rapa subsp. trilocularis</name>
    <dbReference type="NCBI Taxonomy" id="1813537"/>
    <lineage>
        <taxon>Eukaryota</taxon>
        <taxon>Viridiplantae</taxon>
        <taxon>Streptophyta</taxon>
        <taxon>Embryophyta</taxon>
        <taxon>Tracheophyta</taxon>
        <taxon>Spermatophyta</taxon>
        <taxon>Magnoliopsida</taxon>
        <taxon>eudicotyledons</taxon>
        <taxon>Gunneridae</taxon>
        <taxon>Pentapetalae</taxon>
        <taxon>rosids</taxon>
        <taxon>malvids</taxon>
        <taxon>Brassicales</taxon>
        <taxon>Brassicaceae</taxon>
        <taxon>Brassiceae</taxon>
        <taxon>Brassica</taxon>
    </lineage>
</organism>
<proteinExistence type="predicted"/>
<evidence type="ECO:0000313" key="1">
    <source>
        <dbReference type="EMBL" id="KAG5383112.1"/>
    </source>
</evidence>
<comment type="caution">
    <text evidence="1">The sequence shown here is derived from an EMBL/GenBank/DDBJ whole genome shotgun (WGS) entry which is preliminary data.</text>
</comment>
<dbReference type="EMBL" id="JADBGQ010000008">
    <property type="protein sequence ID" value="KAG5383112.1"/>
    <property type="molecule type" value="Genomic_DNA"/>
</dbReference>
<name>A0ABQ7LA65_BRACM</name>
<gene>
    <name evidence="1" type="primary">A09p021080.1_BraROA</name>
    <name evidence="1" type="ORF">IGI04_034582</name>
</gene>
<sequence length="145" mass="16423">MPLQQIYRKLVMKRNQGSEDLDSEKKPLLQSLHLPNARTFVSLISKETGPQILVDESWPCGLSVINGYDSPQSLSAVEDHYLVSFLIIFFIDTTVKTTSLRSLSAVEDRYLVRLSNFLAGPFLIISFIDTTADKHCEDHKPQEQP</sequence>
<dbReference type="Proteomes" id="UP000823674">
    <property type="component" value="Chromosome A09"/>
</dbReference>
<keyword evidence="2" id="KW-1185">Reference proteome</keyword>
<protein>
    <submittedName>
        <fullName evidence="1">Uncharacterized protein</fullName>
    </submittedName>
</protein>
<accession>A0ABQ7LA65</accession>
<reference evidence="1 2" key="1">
    <citation type="submission" date="2021-03" db="EMBL/GenBank/DDBJ databases">
        <authorList>
            <person name="King G.J."/>
            <person name="Bancroft I."/>
            <person name="Baten A."/>
            <person name="Bloomfield J."/>
            <person name="Borpatragohain P."/>
            <person name="He Z."/>
            <person name="Irish N."/>
            <person name="Irwin J."/>
            <person name="Liu K."/>
            <person name="Mauleon R.P."/>
            <person name="Moore J."/>
            <person name="Morris R."/>
            <person name="Ostergaard L."/>
            <person name="Wang B."/>
            <person name="Wells R."/>
        </authorList>
    </citation>
    <scope>NUCLEOTIDE SEQUENCE [LARGE SCALE GENOMIC DNA]</scope>
    <source>
        <strain evidence="1">R-o-18</strain>
        <tissue evidence="1">Leaf</tissue>
    </source>
</reference>